<evidence type="ECO:0000256" key="1">
    <source>
        <dbReference type="ARBA" id="ARBA00023015"/>
    </source>
</evidence>
<dbReference type="SUPFAM" id="SSF48498">
    <property type="entry name" value="Tetracyclin repressor-like, C-terminal domain"/>
    <property type="match status" value="1"/>
</dbReference>
<feature type="DNA-binding region" description="H-T-H motif" evidence="4">
    <location>
        <begin position="29"/>
        <end position="48"/>
    </location>
</feature>
<accession>A0ABT4TD30</accession>
<dbReference type="Pfam" id="PF00440">
    <property type="entry name" value="TetR_N"/>
    <property type="match status" value="1"/>
</dbReference>
<proteinExistence type="predicted"/>
<dbReference type="RefSeq" id="WP_271280332.1">
    <property type="nucleotide sequence ID" value="NZ_BAABFD010000002.1"/>
</dbReference>
<protein>
    <submittedName>
        <fullName evidence="6">TetR/AcrR family transcriptional regulator</fullName>
    </submittedName>
</protein>
<dbReference type="SUPFAM" id="SSF46689">
    <property type="entry name" value="Homeodomain-like"/>
    <property type="match status" value="1"/>
</dbReference>
<dbReference type="PRINTS" id="PR00455">
    <property type="entry name" value="HTHTETR"/>
</dbReference>
<evidence type="ECO:0000256" key="4">
    <source>
        <dbReference type="PROSITE-ProRule" id="PRU00335"/>
    </source>
</evidence>
<dbReference type="InterPro" id="IPR009057">
    <property type="entry name" value="Homeodomain-like_sf"/>
</dbReference>
<comment type="caution">
    <text evidence="6">The sequence shown here is derived from an EMBL/GenBank/DDBJ whole genome shotgun (WGS) entry which is preliminary data.</text>
</comment>
<evidence type="ECO:0000313" key="6">
    <source>
        <dbReference type="EMBL" id="MDA0647339.1"/>
    </source>
</evidence>
<sequence>MGRPAQISRPAVLAAALEVADEHGLDAVTMQAVAARLGVTAMALYRHVRSKDDLLDGLVEALLTEFPPPDPSLPWRERLALTATAVRASAGRHPAVFPLLLRRPAETDQARRVRDGVLAALREAGLDDERAARAERLISTAVLGYAASEAAGRFGHHAREVRDADFEILLDVIGACVDPGGSRSCRE</sequence>
<dbReference type="Gene3D" id="1.10.357.10">
    <property type="entry name" value="Tetracycline Repressor, domain 2"/>
    <property type="match status" value="1"/>
</dbReference>
<gene>
    <name evidence="6" type="ORF">OUY24_42500</name>
</gene>
<evidence type="ECO:0000256" key="3">
    <source>
        <dbReference type="ARBA" id="ARBA00023163"/>
    </source>
</evidence>
<dbReference type="PROSITE" id="PS50977">
    <property type="entry name" value="HTH_TETR_2"/>
    <property type="match status" value="1"/>
</dbReference>
<dbReference type="InterPro" id="IPR001647">
    <property type="entry name" value="HTH_TetR"/>
</dbReference>
<keyword evidence="1" id="KW-0805">Transcription regulation</keyword>
<name>A0ABT4TD30_9ACTN</name>
<dbReference type="Pfam" id="PF02909">
    <property type="entry name" value="TetR_C_1"/>
    <property type="match status" value="1"/>
</dbReference>
<evidence type="ECO:0000313" key="7">
    <source>
        <dbReference type="Proteomes" id="UP001212498"/>
    </source>
</evidence>
<dbReference type="PANTHER" id="PTHR30055">
    <property type="entry name" value="HTH-TYPE TRANSCRIPTIONAL REGULATOR RUTR"/>
    <property type="match status" value="1"/>
</dbReference>
<dbReference type="InterPro" id="IPR004111">
    <property type="entry name" value="Repressor_TetR_C"/>
</dbReference>
<dbReference type="Proteomes" id="UP001212498">
    <property type="component" value="Unassembled WGS sequence"/>
</dbReference>
<dbReference type="InterPro" id="IPR036271">
    <property type="entry name" value="Tet_transcr_reg_TetR-rel_C_sf"/>
</dbReference>
<reference evidence="6 7" key="1">
    <citation type="submission" date="2022-11" db="EMBL/GenBank/DDBJ databases">
        <title>Nonomuraea corallina sp. nov., a new species of the genus Nonomuraea isolated from sea side sediment in Thai sea.</title>
        <authorList>
            <person name="Ngamcharungchit C."/>
            <person name="Matsumoto A."/>
            <person name="Suriyachadkun C."/>
            <person name="Panbangred W."/>
            <person name="Inahashi Y."/>
            <person name="Intra B."/>
        </authorList>
    </citation>
    <scope>NUCLEOTIDE SEQUENCE [LARGE SCALE GENOMIC DNA]</scope>
    <source>
        <strain evidence="6 7">DSM 43553</strain>
    </source>
</reference>
<dbReference type="PANTHER" id="PTHR30055:SF151">
    <property type="entry name" value="TRANSCRIPTIONAL REGULATORY PROTEIN"/>
    <property type="match status" value="1"/>
</dbReference>
<feature type="domain" description="HTH tetR-type" evidence="5">
    <location>
        <begin position="6"/>
        <end position="66"/>
    </location>
</feature>
<dbReference type="InterPro" id="IPR050109">
    <property type="entry name" value="HTH-type_TetR-like_transc_reg"/>
</dbReference>
<keyword evidence="2 4" id="KW-0238">DNA-binding</keyword>
<evidence type="ECO:0000259" key="5">
    <source>
        <dbReference type="PROSITE" id="PS50977"/>
    </source>
</evidence>
<dbReference type="EMBL" id="JAPNUD010000281">
    <property type="protein sequence ID" value="MDA0647339.1"/>
    <property type="molecule type" value="Genomic_DNA"/>
</dbReference>
<organism evidence="6 7">
    <name type="scientific">Nonomuraea ferruginea</name>
    <dbReference type="NCBI Taxonomy" id="46174"/>
    <lineage>
        <taxon>Bacteria</taxon>
        <taxon>Bacillati</taxon>
        <taxon>Actinomycetota</taxon>
        <taxon>Actinomycetes</taxon>
        <taxon>Streptosporangiales</taxon>
        <taxon>Streptosporangiaceae</taxon>
        <taxon>Nonomuraea</taxon>
    </lineage>
</organism>
<keyword evidence="7" id="KW-1185">Reference proteome</keyword>
<evidence type="ECO:0000256" key="2">
    <source>
        <dbReference type="ARBA" id="ARBA00023125"/>
    </source>
</evidence>
<keyword evidence="3" id="KW-0804">Transcription</keyword>